<dbReference type="PANTHER" id="PTHR43142:SF1">
    <property type="entry name" value="CARBOXYLIC ESTER HYDROLASE"/>
    <property type="match status" value="1"/>
</dbReference>
<evidence type="ECO:0000313" key="9">
    <source>
        <dbReference type="Proteomes" id="UP001153714"/>
    </source>
</evidence>
<dbReference type="AlphaFoldDB" id="A0A9N9W9L5"/>
<dbReference type="InterPro" id="IPR019826">
    <property type="entry name" value="Carboxylesterase_B_AS"/>
</dbReference>
<dbReference type="EC" id="3.1.1.-" evidence="6"/>
<evidence type="ECO:0000256" key="2">
    <source>
        <dbReference type="ARBA" id="ARBA00022487"/>
    </source>
</evidence>
<keyword evidence="2" id="KW-0719">Serine esterase</keyword>
<dbReference type="Proteomes" id="UP001153714">
    <property type="component" value="Chromosome 13"/>
</dbReference>
<comment type="similarity">
    <text evidence="1 6">Belongs to the type-B carboxylesterase/lipase family.</text>
</comment>
<sequence>MKYGKRIVLFTLFAMNLVEQPTPYITIEQGTLSGRISEDGSIFEYMGIPYATSNIKTRFKAPLPPPKWEGIYKAIDEMYVCPQPFLLNTIVGKEDCLKLHIYVPAKTKGPLPVMVYIHGGAFYLGNAGKHFYGPEFLVKHDIILVIINYRLGILGFTCLGIEEAPGNAGLKDQIAALRWVKKNIAAFGGDPDNITLFGESAGAASISILLLNDVTLGLFNRVILQSGSSLTSWTTNRQAVWVASLLVKSLGHNTEDPNEIYKILHKLSYRDIIKLKPDKPLGMFSDAPMLGLPCVEKPGIPGNEPVLVDLPYNLLMKNRRNISVIHGSMTREGFIVISGETDISIENWNQKYLFPSDLAFETDNEANKTSSKIREFYFGEDRISRNNIMKLEKMCTELYFQFPTTLEADIMVSSWNVPVYSYIFNYSGSRNIIKKAAGFCNETGAGHGDDILYFFKSRVWPFSVARKDREVIEWLTRMWTNFAKYGYPTPLRDSRVPVKWPPGEKDALKYLYIDDVFRIGPMPNPDSYVLWKEIYDKYRRMDLNYYY</sequence>
<dbReference type="InterPro" id="IPR029058">
    <property type="entry name" value="AB_hydrolase_fold"/>
</dbReference>
<dbReference type="EMBL" id="OU893344">
    <property type="protein sequence ID" value="CAG9784792.1"/>
    <property type="molecule type" value="Genomic_DNA"/>
</dbReference>
<dbReference type="GO" id="GO:0052689">
    <property type="term" value="F:carboxylic ester hydrolase activity"/>
    <property type="evidence" value="ECO:0007669"/>
    <property type="project" value="UniProtKB-KW"/>
</dbReference>
<proteinExistence type="inferred from homology"/>
<evidence type="ECO:0000256" key="1">
    <source>
        <dbReference type="ARBA" id="ARBA00005964"/>
    </source>
</evidence>
<evidence type="ECO:0000256" key="3">
    <source>
        <dbReference type="ARBA" id="ARBA00022801"/>
    </source>
</evidence>
<feature type="domain" description="Carboxylesterase type B" evidence="7">
    <location>
        <begin position="22"/>
        <end position="515"/>
    </location>
</feature>
<keyword evidence="9" id="KW-1185">Reference proteome</keyword>
<evidence type="ECO:0000256" key="6">
    <source>
        <dbReference type="RuleBase" id="RU361235"/>
    </source>
</evidence>
<dbReference type="PANTHER" id="PTHR43142">
    <property type="entry name" value="CARBOXYLIC ESTER HYDROLASE"/>
    <property type="match status" value="1"/>
</dbReference>
<reference evidence="8" key="2">
    <citation type="submission" date="2022-10" db="EMBL/GenBank/DDBJ databases">
        <authorList>
            <consortium name="ENA_rothamsted_submissions"/>
            <consortium name="culmorum"/>
            <person name="King R."/>
        </authorList>
    </citation>
    <scope>NUCLEOTIDE SEQUENCE</scope>
</reference>
<evidence type="ECO:0000259" key="7">
    <source>
        <dbReference type="Pfam" id="PF00135"/>
    </source>
</evidence>
<evidence type="ECO:0000313" key="8">
    <source>
        <dbReference type="EMBL" id="CAG9784792.1"/>
    </source>
</evidence>
<accession>A0A9N9W9L5</accession>
<name>A0A9N9W9L5_9NEOP</name>
<protein>
    <recommendedName>
        <fullName evidence="6">Carboxylic ester hydrolase</fullName>
        <ecNumber evidence="6">3.1.1.-</ecNumber>
    </recommendedName>
</protein>
<dbReference type="Pfam" id="PF00135">
    <property type="entry name" value="COesterase"/>
    <property type="match status" value="1"/>
</dbReference>
<evidence type="ECO:0000256" key="5">
    <source>
        <dbReference type="ARBA" id="ARBA00023180"/>
    </source>
</evidence>
<keyword evidence="3 6" id="KW-0378">Hydrolase</keyword>
<reference evidence="8" key="1">
    <citation type="submission" date="2021-12" db="EMBL/GenBank/DDBJ databases">
        <authorList>
            <person name="King R."/>
        </authorList>
    </citation>
    <scope>NUCLEOTIDE SEQUENCE</scope>
</reference>
<dbReference type="SUPFAM" id="SSF53474">
    <property type="entry name" value="alpha/beta-Hydrolases"/>
    <property type="match status" value="1"/>
</dbReference>
<gene>
    <name evidence="8" type="ORF">DIATSA_LOCUS2865</name>
</gene>
<keyword evidence="6" id="KW-0732">Signal</keyword>
<keyword evidence="5" id="KW-0325">Glycoprotein</keyword>
<dbReference type="InterPro" id="IPR002018">
    <property type="entry name" value="CarbesteraseB"/>
</dbReference>
<dbReference type="PROSITE" id="PS00122">
    <property type="entry name" value="CARBOXYLESTERASE_B_1"/>
    <property type="match status" value="1"/>
</dbReference>
<dbReference type="Gene3D" id="3.40.50.1820">
    <property type="entry name" value="alpha/beta hydrolase"/>
    <property type="match status" value="1"/>
</dbReference>
<keyword evidence="4" id="KW-1015">Disulfide bond</keyword>
<feature type="chain" id="PRO_5040545146" description="Carboxylic ester hydrolase" evidence="6">
    <location>
        <begin position="21"/>
        <end position="547"/>
    </location>
</feature>
<evidence type="ECO:0000256" key="4">
    <source>
        <dbReference type="ARBA" id="ARBA00023157"/>
    </source>
</evidence>
<organism evidence="8 9">
    <name type="scientific">Diatraea saccharalis</name>
    <name type="common">sugarcane borer</name>
    <dbReference type="NCBI Taxonomy" id="40085"/>
    <lineage>
        <taxon>Eukaryota</taxon>
        <taxon>Metazoa</taxon>
        <taxon>Ecdysozoa</taxon>
        <taxon>Arthropoda</taxon>
        <taxon>Hexapoda</taxon>
        <taxon>Insecta</taxon>
        <taxon>Pterygota</taxon>
        <taxon>Neoptera</taxon>
        <taxon>Endopterygota</taxon>
        <taxon>Lepidoptera</taxon>
        <taxon>Glossata</taxon>
        <taxon>Ditrysia</taxon>
        <taxon>Pyraloidea</taxon>
        <taxon>Crambidae</taxon>
        <taxon>Crambinae</taxon>
        <taxon>Diatraea</taxon>
    </lineage>
</organism>
<dbReference type="OrthoDB" id="19653at2759"/>
<feature type="signal peptide" evidence="6">
    <location>
        <begin position="1"/>
        <end position="20"/>
    </location>
</feature>